<dbReference type="SMART" id="SM00034">
    <property type="entry name" value="CLECT"/>
    <property type="match status" value="1"/>
</dbReference>
<dbReference type="Proteomes" id="UP000472276">
    <property type="component" value="Unassembled WGS sequence"/>
</dbReference>
<reference evidence="4" key="1">
    <citation type="submission" date="2020-03" db="EMBL/GenBank/DDBJ databases">
        <title>Evolution of repeat sequences and sex chromosomes of tilapia species revealed by chromosome-level genomes.</title>
        <authorList>
            <person name="Xu L."/>
            <person name="Tao W."/>
            <person name="Wang D."/>
            <person name="Zhou Q."/>
        </authorList>
    </citation>
    <scope>NUCLEOTIDE SEQUENCE [LARGE SCALE GENOMIC DNA]</scope>
    <source>
        <strain evidence="4">Israel</strain>
    </source>
</reference>
<dbReference type="PROSITE" id="PS50041">
    <property type="entry name" value="C_TYPE_LECTIN_2"/>
    <property type="match status" value="1"/>
</dbReference>
<dbReference type="InterPro" id="IPR016187">
    <property type="entry name" value="CTDL_fold"/>
</dbReference>
<organism evidence="3 4">
    <name type="scientific">Oreochromis aureus</name>
    <name type="common">Israeli tilapia</name>
    <name type="synonym">Chromis aureus</name>
    <dbReference type="NCBI Taxonomy" id="47969"/>
    <lineage>
        <taxon>Eukaryota</taxon>
        <taxon>Metazoa</taxon>
        <taxon>Chordata</taxon>
        <taxon>Craniata</taxon>
        <taxon>Vertebrata</taxon>
        <taxon>Euteleostomi</taxon>
        <taxon>Actinopterygii</taxon>
        <taxon>Neopterygii</taxon>
        <taxon>Teleostei</taxon>
        <taxon>Neoteleostei</taxon>
        <taxon>Acanthomorphata</taxon>
        <taxon>Ovalentaria</taxon>
        <taxon>Cichlomorphae</taxon>
        <taxon>Cichliformes</taxon>
        <taxon>Cichlidae</taxon>
        <taxon>African cichlids</taxon>
        <taxon>Pseudocrenilabrinae</taxon>
        <taxon>Oreochromini</taxon>
        <taxon>Oreochromis</taxon>
    </lineage>
</organism>
<protein>
    <recommendedName>
        <fullName evidence="2">C-type lectin domain-containing protein</fullName>
    </recommendedName>
</protein>
<evidence type="ECO:0000313" key="3">
    <source>
        <dbReference type="Ensembl" id="ENSOABP00000066926.1"/>
    </source>
</evidence>
<sequence>MDPIFTFILLLMNLSGTFTKYIYVDDKMDWLEAQSYCQQNYTDLAPVSTEKDVNKLQEELSKHNTTQNVWIGLRFLPGNWLWVDGQEMDYKAWGQGGKPICPQPNMKCGALQVTGANKGAWEAHDCEERLHFVCY</sequence>
<evidence type="ECO:0000259" key="2">
    <source>
        <dbReference type="PROSITE" id="PS50041"/>
    </source>
</evidence>
<proteinExistence type="predicted"/>
<feature type="domain" description="C-type lectin" evidence="2">
    <location>
        <begin position="21"/>
        <end position="135"/>
    </location>
</feature>
<feature type="signal peptide" evidence="1">
    <location>
        <begin position="1"/>
        <end position="19"/>
    </location>
</feature>
<dbReference type="InterPro" id="IPR001304">
    <property type="entry name" value="C-type_lectin-like"/>
</dbReference>
<dbReference type="Pfam" id="PF00059">
    <property type="entry name" value="Lectin_C"/>
    <property type="match status" value="1"/>
</dbReference>
<keyword evidence="1" id="KW-0732">Signal</keyword>
<evidence type="ECO:0000313" key="4">
    <source>
        <dbReference type="Proteomes" id="UP000472276"/>
    </source>
</evidence>
<dbReference type="PANTHER" id="PTHR45784">
    <property type="entry name" value="C-TYPE LECTIN DOMAIN FAMILY 20 MEMBER A-RELATED"/>
    <property type="match status" value="1"/>
</dbReference>
<dbReference type="InterPro" id="IPR016186">
    <property type="entry name" value="C-type_lectin-like/link_sf"/>
</dbReference>
<dbReference type="AlphaFoldDB" id="A0AAZ1XFH6"/>
<dbReference type="PANTHER" id="PTHR45784:SF8">
    <property type="entry name" value="C-TYPE MANNOSE RECEPTOR 2-RELATED"/>
    <property type="match status" value="1"/>
</dbReference>
<dbReference type="Ensembl" id="ENSOABT00000082837.1">
    <property type="protein sequence ID" value="ENSOABP00000066926.1"/>
    <property type="gene ID" value="ENSOABG00000027462.1"/>
</dbReference>
<reference evidence="3" key="2">
    <citation type="submission" date="2025-08" db="UniProtKB">
        <authorList>
            <consortium name="Ensembl"/>
        </authorList>
    </citation>
    <scope>IDENTIFICATION</scope>
</reference>
<accession>A0AAZ1XFH6</accession>
<dbReference type="Gene3D" id="3.10.100.10">
    <property type="entry name" value="Mannose-Binding Protein A, subunit A"/>
    <property type="match status" value="1"/>
</dbReference>
<dbReference type="SUPFAM" id="SSF56436">
    <property type="entry name" value="C-type lectin-like"/>
    <property type="match status" value="1"/>
</dbReference>
<gene>
    <name evidence="3" type="primary">LOC120436277</name>
</gene>
<feature type="chain" id="PRO_5044283834" description="C-type lectin domain-containing protein" evidence="1">
    <location>
        <begin position="20"/>
        <end position="135"/>
    </location>
</feature>
<reference evidence="3" key="3">
    <citation type="submission" date="2025-09" db="UniProtKB">
        <authorList>
            <consortium name="Ensembl"/>
        </authorList>
    </citation>
    <scope>IDENTIFICATION</scope>
</reference>
<keyword evidence="4" id="KW-1185">Reference proteome</keyword>
<name>A0AAZ1XFH6_OREAU</name>
<evidence type="ECO:0000256" key="1">
    <source>
        <dbReference type="SAM" id="SignalP"/>
    </source>
</evidence>